<reference evidence="6" key="1">
    <citation type="submission" date="2023-10" db="EMBL/GenBank/DDBJ databases">
        <title>Genome analysis and identification of Salinococcus sp. Bachu38 nov., a PGPR from the rhizosphere of Tamarix.</title>
        <authorList>
            <person name="Liang Z."/>
            <person name="Zhang X."/>
            <person name="Jia J."/>
            <person name="Chen X."/>
            <person name="Wang Y."/>
            <person name="Wang Q."/>
            <person name="Wang R."/>
        </authorList>
    </citation>
    <scope>NUCLEOTIDE SEQUENCE [LARGE SCALE GENOMIC DNA]</scope>
    <source>
        <strain evidence="6">Bachu38</strain>
    </source>
</reference>
<keyword evidence="6" id="KW-1185">Reference proteome</keyword>
<dbReference type="PIRSF" id="PIRSF015582">
    <property type="entry name" value="Cit_lyase_B"/>
    <property type="match status" value="1"/>
</dbReference>
<dbReference type="Proteomes" id="UP001455384">
    <property type="component" value="Chromosome"/>
</dbReference>
<keyword evidence="5" id="KW-0456">Lyase</keyword>
<dbReference type="RefSeq" id="WP_342387786.1">
    <property type="nucleotide sequence ID" value="NZ_CP138333.2"/>
</dbReference>
<accession>A0ABZ3CGS8</accession>
<dbReference type="InterPro" id="IPR015813">
    <property type="entry name" value="Pyrv/PenolPyrv_kinase-like_dom"/>
</dbReference>
<dbReference type="Pfam" id="PF03328">
    <property type="entry name" value="HpcH_HpaI"/>
    <property type="match status" value="1"/>
</dbReference>
<feature type="domain" description="HpcH/HpaI aldolase/citrate lyase" evidence="4">
    <location>
        <begin position="4"/>
        <end position="221"/>
    </location>
</feature>
<evidence type="ECO:0000313" key="5">
    <source>
        <dbReference type="EMBL" id="WZX29223.1"/>
    </source>
</evidence>
<gene>
    <name evidence="5" type="ORF">RQP18_11250</name>
</gene>
<protein>
    <submittedName>
        <fullName evidence="5">CoA ester lyase</fullName>
    </submittedName>
</protein>
<evidence type="ECO:0000256" key="3">
    <source>
        <dbReference type="ARBA" id="ARBA00022842"/>
    </source>
</evidence>
<dbReference type="GO" id="GO:0016829">
    <property type="term" value="F:lyase activity"/>
    <property type="evidence" value="ECO:0007669"/>
    <property type="project" value="UniProtKB-KW"/>
</dbReference>
<evidence type="ECO:0000256" key="2">
    <source>
        <dbReference type="ARBA" id="ARBA00022723"/>
    </source>
</evidence>
<evidence type="ECO:0000259" key="4">
    <source>
        <dbReference type="Pfam" id="PF03328"/>
    </source>
</evidence>
<organism evidence="5 6">
    <name type="scientific">Salinicoccus bachuensis</name>
    <dbReference type="NCBI Taxonomy" id="3136731"/>
    <lineage>
        <taxon>Bacteria</taxon>
        <taxon>Bacillati</taxon>
        <taxon>Bacillota</taxon>
        <taxon>Bacilli</taxon>
        <taxon>Bacillales</taxon>
        <taxon>Staphylococcaceae</taxon>
        <taxon>Salinicoccus</taxon>
    </lineage>
</organism>
<name>A0ABZ3CGS8_9STAP</name>
<dbReference type="Gene3D" id="3.20.20.60">
    <property type="entry name" value="Phosphoenolpyruvate-binding domains"/>
    <property type="match status" value="1"/>
</dbReference>
<dbReference type="PANTHER" id="PTHR32308">
    <property type="entry name" value="LYASE BETA SUBUNIT, PUTATIVE (AFU_ORTHOLOGUE AFUA_4G13030)-RELATED"/>
    <property type="match status" value="1"/>
</dbReference>
<dbReference type="PANTHER" id="PTHR32308:SF0">
    <property type="entry name" value="HPCH_HPAI ALDOLASE_CITRATE LYASE DOMAIN-CONTAINING PROTEIN"/>
    <property type="match status" value="1"/>
</dbReference>
<dbReference type="InterPro" id="IPR040442">
    <property type="entry name" value="Pyrv_kinase-like_dom_sf"/>
</dbReference>
<evidence type="ECO:0000313" key="6">
    <source>
        <dbReference type="Proteomes" id="UP001455384"/>
    </source>
</evidence>
<dbReference type="InterPro" id="IPR011206">
    <property type="entry name" value="Citrate_lyase_beta/mcl1/mcl2"/>
</dbReference>
<dbReference type="SUPFAM" id="SSF51621">
    <property type="entry name" value="Phosphoenolpyruvate/pyruvate domain"/>
    <property type="match status" value="1"/>
</dbReference>
<evidence type="ECO:0000256" key="1">
    <source>
        <dbReference type="ARBA" id="ARBA00001946"/>
    </source>
</evidence>
<keyword evidence="3" id="KW-0460">Magnesium</keyword>
<dbReference type="InterPro" id="IPR005000">
    <property type="entry name" value="Aldolase/citrate-lyase_domain"/>
</dbReference>
<dbReference type="EMBL" id="CP138333">
    <property type="protein sequence ID" value="WZX29223.1"/>
    <property type="molecule type" value="Genomic_DNA"/>
</dbReference>
<comment type="cofactor">
    <cofactor evidence="1">
        <name>Mg(2+)</name>
        <dbReference type="ChEBI" id="CHEBI:18420"/>
    </cofactor>
</comment>
<keyword evidence="2" id="KW-0479">Metal-binding</keyword>
<proteinExistence type="predicted"/>
<sequence>MNKTWIFIPGAKEKFLDKAKELRADVLIFDLEDSVVPKDKKEARGMVEAALGQPTSKNRRFVRVNDVHSPFFIDDIATLAGAAPDGIVIPKVDTRDEMMIADFLLSHYERANGLAPGSISIVPLIETGKGIINAADIAQSAERIEALAFGAEDYMLDVSIPKDEGDALLYARSMLVTASSAAGIAPPIDSVYTDFNDPEGLKAASIRSRGAGFQGRLVIHPKQLETINEVFAPTDREIEEAREIVEAYEASFNEGDGALQVNGKMIDAPVAERAKKLLENESVY</sequence>